<dbReference type="InterPro" id="IPR050426">
    <property type="entry name" value="Glycosyltransferase_28"/>
</dbReference>
<evidence type="ECO:0000259" key="6">
    <source>
        <dbReference type="Pfam" id="PF21036"/>
    </source>
</evidence>
<dbReference type="Proteomes" id="UP000501179">
    <property type="component" value="Chromosome"/>
</dbReference>
<dbReference type="CDD" id="cd03784">
    <property type="entry name" value="GT1_Gtf-like"/>
    <property type="match status" value="1"/>
</dbReference>
<evidence type="ECO:0000256" key="1">
    <source>
        <dbReference type="ARBA" id="ARBA00006962"/>
    </source>
</evidence>
<evidence type="ECO:0000256" key="3">
    <source>
        <dbReference type="ARBA" id="ARBA00022679"/>
    </source>
</evidence>
<feature type="domain" description="Erythromycin biosynthesis protein CIII-like N-terminal" evidence="6">
    <location>
        <begin position="23"/>
        <end position="176"/>
    </location>
</feature>
<dbReference type="AlphaFoldDB" id="A0A6G9H4M9"/>
<dbReference type="Pfam" id="PF21036">
    <property type="entry name" value="EryCIII-like_N"/>
    <property type="match status" value="1"/>
</dbReference>
<dbReference type="InterPro" id="IPR002213">
    <property type="entry name" value="UDP_glucos_trans"/>
</dbReference>
<dbReference type="InterPro" id="IPR010610">
    <property type="entry name" value="EryCIII-like_C"/>
</dbReference>
<dbReference type="Pfam" id="PF06722">
    <property type="entry name" value="EryCIII-like_C"/>
    <property type="match status" value="1"/>
</dbReference>
<dbReference type="SUPFAM" id="SSF53756">
    <property type="entry name" value="UDP-Glycosyltransferase/glycogen phosphorylase"/>
    <property type="match status" value="1"/>
</dbReference>
<dbReference type="InterPro" id="IPR035595">
    <property type="entry name" value="UDP_glycos_trans_CS"/>
</dbReference>
<evidence type="ECO:0000313" key="8">
    <source>
        <dbReference type="Proteomes" id="UP000501179"/>
    </source>
</evidence>
<comment type="similarity">
    <text evidence="1">Belongs to the glycosyltransferase 28 family.</text>
</comment>
<reference evidence="7 8" key="1">
    <citation type="submission" date="2020-03" db="EMBL/GenBank/DDBJ databases">
        <title>A novel species.</title>
        <authorList>
            <person name="Gao J."/>
        </authorList>
    </citation>
    <scope>NUCLEOTIDE SEQUENCE [LARGE SCALE GENOMIC DNA]</scope>
    <source>
        <strain evidence="7 8">QMT-12</strain>
    </source>
</reference>
<protein>
    <submittedName>
        <fullName evidence="7">Glycosyltransferase family 1 protein</fullName>
    </submittedName>
</protein>
<dbReference type="InterPro" id="IPR048284">
    <property type="entry name" value="EryCIII-like_N"/>
</dbReference>
<name>A0A6G9H4M9_9ACTN</name>
<dbReference type="PROSITE" id="PS00375">
    <property type="entry name" value="UDPGT"/>
    <property type="match status" value="1"/>
</dbReference>
<dbReference type="Gene3D" id="3.40.50.2000">
    <property type="entry name" value="Glycogen Phosphorylase B"/>
    <property type="match status" value="2"/>
</dbReference>
<sequence>MRILFSATPQHGHVLPLLPLARAFRDRGDTVAVMTGDALASVFASEDIEFLGVGPAVDVLFEEASRRTGGHDDRGEPAPTFVGEFFGGTRVDLTADDALAAARAFGPDLIVAESCDFVGPLVAAALGVPVATHALGPALPAAFVDNMAAVAGTRYKSRGLEATPARWYVDTCPEAIQAPGLQAPGLQAPAGRLAMRPEAHQGPGASGKPDPEPARAADGGKRVLVTFGTYFADPDVLGPILRELAASDVDLRVTLGLTAGPDDYDLDADSGKVTFVGFTPLAELLGGVDLVVTHGGAGTTIGALSRGLPLVVVPQGADQFLQAAMVEATGTGVAVQPADATPEAVARAAADVLADPAYAARAREIADQVADLPAPAEVAEQLAGALS</sequence>
<gene>
    <name evidence="7" type="ORF">HA039_27200</name>
</gene>
<keyword evidence="2" id="KW-0328">Glycosyltransferase</keyword>
<evidence type="ECO:0000256" key="4">
    <source>
        <dbReference type="SAM" id="MobiDB-lite"/>
    </source>
</evidence>
<dbReference type="GO" id="GO:0017000">
    <property type="term" value="P:antibiotic biosynthetic process"/>
    <property type="evidence" value="ECO:0007669"/>
    <property type="project" value="UniProtKB-ARBA"/>
</dbReference>
<evidence type="ECO:0000313" key="7">
    <source>
        <dbReference type="EMBL" id="QIQ05482.1"/>
    </source>
</evidence>
<dbReference type="RefSeq" id="WP_167033982.1">
    <property type="nucleotide sequence ID" value="NZ_CP050177.1"/>
</dbReference>
<proteinExistence type="inferred from homology"/>
<dbReference type="PANTHER" id="PTHR48050">
    <property type="entry name" value="STEROL 3-BETA-GLUCOSYLTRANSFERASE"/>
    <property type="match status" value="1"/>
</dbReference>
<dbReference type="GO" id="GO:0008194">
    <property type="term" value="F:UDP-glycosyltransferase activity"/>
    <property type="evidence" value="ECO:0007669"/>
    <property type="project" value="InterPro"/>
</dbReference>
<dbReference type="PANTHER" id="PTHR48050:SF13">
    <property type="entry name" value="STEROL 3-BETA-GLUCOSYLTRANSFERASE UGT80A2"/>
    <property type="match status" value="1"/>
</dbReference>
<dbReference type="EMBL" id="CP050177">
    <property type="protein sequence ID" value="QIQ05482.1"/>
    <property type="molecule type" value="Genomic_DNA"/>
</dbReference>
<organism evidence="7 8">
    <name type="scientific">Streptomyces liangshanensis</name>
    <dbReference type="NCBI Taxonomy" id="2717324"/>
    <lineage>
        <taxon>Bacteria</taxon>
        <taxon>Bacillati</taxon>
        <taxon>Actinomycetota</taxon>
        <taxon>Actinomycetes</taxon>
        <taxon>Kitasatosporales</taxon>
        <taxon>Streptomycetaceae</taxon>
        <taxon>Streptomyces</taxon>
    </lineage>
</organism>
<evidence type="ECO:0000259" key="5">
    <source>
        <dbReference type="Pfam" id="PF06722"/>
    </source>
</evidence>
<dbReference type="GO" id="GO:0016758">
    <property type="term" value="F:hexosyltransferase activity"/>
    <property type="evidence" value="ECO:0007669"/>
    <property type="project" value="UniProtKB-ARBA"/>
</dbReference>
<accession>A0A6G9H4M9</accession>
<feature type="domain" description="Erythromycin biosynthesis protein CIII-like C-terminal" evidence="5">
    <location>
        <begin position="244"/>
        <end position="382"/>
    </location>
</feature>
<evidence type="ECO:0000256" key="2">
    <source>
        <dbReference type="ARBA" id="ARBA00022676"/>
    </source>
</evidence>
<feature type="region of interest" description="Disordered" evidence="4">
    <location>
        <begin position="196"/>
        <end position="217"/>
    </location>
</feature>
<keyword evidence="8" id="KW-1185">Reference proteome</keyword>
<dbReference type="KEGG" id="slia:HA039_27200"/>
<keyword evidence="3 7" id="KW-0808">Transferase</keyword>